<reference evidence="2 3" key="1">
    <citation type="journal article" date="2025" name="Microbiol. Resour. Announc.">
        <title>Draft genome sequences for Neonectria magnoliae and Neonectria punicea, canker pathogens of Liriodendron tulipifera and Acer saccharum in West Virginia.</title>
        <authorList>
            <person name="Petronek H.M."/>
            <person name="Kasson M.T."/>
            <person name="Metheny A.M."/>
            <person name="Stauder C.M."/>
            <person name="Lovett B."/>
            <person name="Lynch S.C."/>
            <person name="Garnas J.R."/>
            <person name="Kasson L.R."/>
            <person name="Stajich J.E."/>
        </authorList>
    </citation>
    <scope>NUCLEOTIDE SEQUENCE [LARGE SCALE GENOMIC DNA]</scope>
    <source>
        <strain evidence="2 3">NRRL 64651</strain>
    </source>
</reference>
<evidence type="ECO:0000313" key="2">
    <source>
        <dbReference type="EMBL" id="KAK7429832.1"/>
    </source>
</evidence>
<comment type="caution">
    <text evidence="2">The sequence shown here is derived from an EMBL/GenBank/DDBJ whole genome shotgun (WGS) entry which is preliminary data.</text>
</comment>
<sequence length="239" mass="26427">MSEAPFSQEDLSPTPVISDPVTPESVKELNETYAQGGFEEIEDYFSYQPMPSEVQQWLTWEEDLMADLEGIFSWVGMESGQEEQGEAMELDYLAFNADLAPACHSAGCQLSVLQQLWYAPREKTLGQHQLIFNELRQQEDRAIDMLNELQMPMQSGTWGLCPLAMPLATEEVAPSTNAAMGEAMSALTEVNLLDHGFSMVLEESGINDGLSLADQVAIDRHYSPPTSVAQGSEVTKLDI</sequence>
<keyword evidence="3" id="KW-1185">Reference proteome</keyword>
<proteinExistence type="predicted"/>
<dbReference type="Proteomes" id="UP001498421">
    <property type="component" value="Unassembled WGS sequence"/>
</dbReference>
<protein>
    <submittedName>
        <fullName evidence="2">Uncharacterized protein</fullName>
    </submittedName>
</protein>
<evidence type="ECO:0000256" key="1">
    <source>
        <dbReference type="SAM" id="MobiDB-lite"/>
    </source>
</evidence>
<accession>A0ABR1IA98</accession>
<dbReference type="EMBL" id="JAZAVK010000025">
    <property type="protein sequence ID" value="KAK7429832.1"/>
    <property type="molecule type" value="Genomic_DNA"/>
</dbReference>
<feature type="region of interest" description="Disordered" evidence="1">
    <location>
        <begin position="1"/>
        <end position="25"/>
    </location>
</feature>
<gene>
    <name evidence="2" type="ORF">QQZ08_003677</name>
</gene>
<organism evidence="2 3">
    <name type="scientific">Neonectria magnoliae</name>
    <dbReference type="NCBI Taxonomy" id="2732573"/>
    <lineage>
        <taxon>Eukaryota</taxon>
        <taxon>Fungi</taxon>
        <taxon>Dikarya</taxon>
        <taxon>Ascomycota</taxon>
        <taxon>Pezizomycotina</taxon>
        <taxon>Sordariomycetes</taxon>
        <taxon>Hypocreomycetidae</taxon>
        <taxon>Hypocreales</taxon>
        <taxon>Nectriaceae</taxon>
        <taxon>Neonectria</taxon>
    </lineage>
</organism>
<name>A0ABR1IA98_9HYPO</name>
<evidence type="ECO:0000313" key="3">
    <source>
        <dbReference type="Proteomes" id="UP001498421"/>
    </source>
</evidence>